<dbReference type="EMBL" id="JARQWQ010000093">
    <property type="protein sequence ID" value="KAK2551773.1"/>
    <property type="molecule type" value="Genomic_DNA"/>
</dbReference>
<dbReference type="InterPro" id="IPR011021">
    <property type="entry name" value="Arrestin-like_N"/>
</dbReference>
<evidence type="ECO:0000259" key="2">
    <source>
        <dbReference type="Pfam" id="PF00339"/>
    </source>
</evidence>
<reference evidence="3" key="2">
    <citation type="journal article" date="2023" name="Science">
        <title>Genomic signatures of disease resistance in endangered staghorn corals.</title>
        <authorList>
            <person name="Vollmer S.V."/>
            <person name="Selwyn J.D."/>
            <person name="Despard B.A."/>
            <person name="Roesel C.L."/>
        </authorList>
    </citation>
    <scope>NUCLEOTIDE SEQUENCE</scope>
    <source>
        <strain evidence="3">K2</strain>
    </source>
</reference>
<dbReference type="InterPro" id="IPR050357">
    <property type="entry name" value="Arrestin_domain-protein"/>
</dbReference>
<dbReference type="PANTHER" id="PTHR11188:SF17">
    <property type="entry name" value="FI21816P1"/>
    <property type="match status" value="1"/>
</dbReference>
<gene>
    <name evidence="3" type="ORF">P5673_027189</name>
</gene>
<dbReference type="AlphaFoldDB" id="A0AAD9PZD2"/>
<dbReference type="Pfam" id="PF00339">
    <property type="entry name" value="Arrestin_N"/>
    <property type="match status" value="1"/>
</dbReference>
<dbReference type="Proteomes" id="UP001249851">
    <property type="component" value="Unassembled WGS sequence"/>
</dbReference>
<organism evidence="3 4">
    <name type="scientific">Acropora cervicornis</name>
    <name type="common">Staghorn coral</name>
    <dbReference type="NCBI Taxonomy" id="6130"/>
    <lineage>
        <taxon>Eukaryota</taxon>
        <taxon>Metazoa</taxon>
        <taxon>Cnidaria</taxon>
        <taxon>Anthozoa</taxon>
        <taxon>Hexacorallia</taxon>
        <taxon>Scleractinia</taxon>
        <taxon>Astrocoeniina</taxon>
        <taxon>Acroporidae</taxon>
        <taxon>Acropora</taxon>
    </lineage>
</organism>
<evidence type="ECO:0000256" key="1">
    <source>
        <dbReference type="ARBA" id="ARBA00005298"/>
    </source>
</evidence>
<evidence type="ECO:0000313" key="4">
    <source>
        <dbReference type="Proteomes" id="UP001249851"/>
    </source>
</evidence>
<dbReference type="GO" id="GO:0005737">
    <property type="term" value="C:cytoplasm"/>
    <property type="evidence" value="ECO:0007669"/>
    <property type="project" value="TreeGrafter"/>
</dbReference>
<accession>A0AAD9PZD2</accession>
<feature type="domain" description="Arrestin-like N-terminal" evidence="2">
    <location>
        <begin position="14"/>
        <end position="157"/>
    </location>
</feature>
<dbReference type="Gene3D" id="2.60.40.640">
    <property type="match status" value="2"/>
</dbReference>
<proteinExistence type="inferred from homology"/>
<reference evidence="3" key="1">
    <citation type="journal article" date="2023" name="G3 (Bethesda)">
        <title>Whole genome assembly and annotation of the endangered Caribbean coral Acropora cervicornis.</title>
        <authorList>
            <person name="Selwyn J.D."/>
            <person name="Vollmer S.V."/>
        </authorList>
    </citation>
    <scope>NUCLEOTIDE SEQUENCE</scope>
    <source>
        <strain evidence="3">K2</strain>
    </source>
</reference>
<sequence>MGTIDLFAVEIYGDGCFHPGEVIHGDVYLSTTEKVTLREIRIEFYGEAKVNWTETTRSGRVRKRLGLREYSNFEQYLNIAATVYGKAPGQMGPNPVLKAGEYSFPFEFRLPENNLPTTFEGNHGNVKYWLKAIIDRPWKEDKTVMEAFNVVERVDVNQPEFLVPSQIQEDRTIGCLGCVSGVLNVTVRTDRSAYCKGELMTVTVYANNQTSCRILGVELELVQCNIYIASGAPPSYAESVRGQTRRYDAVYFKRGTPDMPQFNDKVRAKLKDETGYE</sequence>
<comment type="similarity">
    <text evidence="1">Belongs to the arrestin family.</text>
</comment>
<evidence type="ECO:0000313" key="3">
    <source>
        <dbReference type="EMBL" id="KAK2551773.1"/>
    </source>
</evidence>
<dbReference type="SUPFAM" id="SSF81296">
    <property type="entry name" value="E set domains"/>
    <property type="match status" value="2"/>
</dbReference>
<protein>
    <submittedName>
        <fullName evidence="3">Arrestin domain-containing protein 4</fullName>
    </submittedName>
</protein>
<dbReference type="PANTHER" id="PTHR11188">
    <property type="entry name" value="ARRESTIN DOMAIN CONTAINING PROTEIN"/>
    <property type="match status" value="1"/>
</dbReference>
<dbReference type="InterPro" id="IPR014752">
    <property type="entry name" value="Arrestin-like_C"/>
</dbReference>
<comment type="caution">
    <text evidence="3">The sequence shown here is derived from an EMBL/GenBank/DDBJ whole genome shotgun (WGS) entry which is preliminary data.</text>
</comment>
<dbReference type="GO" id="GO:0015031">
    <property type="term" value="P:protein transport"/>
    <property type="evidence" value="ECO:0007669"/>
    <property type="project" value="TreeGrafter"/>
</dbReference>
<dbReference type="InterPro" id="IPR014756">
    <property type="entry name" value="Ig_E-set"/>
</dbReference>
<keyword evidence="4" id="KW-1185">Reference proteome</keyword>
<name>A0AAD9PZD2_ACRCE</name>